<reference evidence="1" key="1">
    <citation type="submission" date="2021-06" db="EMBL/GenBank/DDBJ databases">
        <authorList>
            <person name="Kallberg Y."/>
            <person name="Tangrot J."/>
            <person name="Rosling A."/>
        </authorList>
    </citation>
    <scope>NUCLEOTIDE SEQUENCE</scope>
    <source>
        <strain evidence="1">CL356</strain>
    </source>
</reference>
<organism evidence="1 2">
    <name type="scientific">Acaulospora colombiana</name>
    <dbReference type="NCBI Taxonomy" id="27376"/>
    <lineage>
        <taxon>Eukaryota</taxon>
        <taxon>Fungi</taxon>
        <taxon>Fungi incertae sedis</taxon>
        <taxon>Mucoromycota</taxon>
        <taxon>Glomeromycotina</taxon>
        <taxon>Glomeromycetes</taxon>
        <taxon>Diversisporales</taxon>
        <taxon>Acaulosporaceae</taxon>
        <taxon>Acaulospora</taxon>
    </lineage>
</organism>
<evidence type="ECO:0000313" key="2">
    <source>
        <dbReference type="Proteomes" id="UP000789525"/>
    </source>
</evidence>
<gene>
    <name evidence="1" type="ORF">ACOLOM_LOCUS2322</name>
</gene>
<dbReference type="Proteomes" id="UP000789525">
    <property type="component" value="Unassembled WGS sequence"/>
</dbReference>
<protein>
    <submittedName>
        <fullName evidence="1">9051_t:CDS:1</fullName>
    </submittedName>
</protein>
<evidence type="ECO:0000313" key="1">
    <source>
        <dbReference type="EMBL" id="CAG8489560.1"/>
    </source>
</evidence>
<dbReference type="EMBL" id="CAJVPT010002956">
    <property type="protein sequence ID" value="CAG8489560.1"/>
    <property type="molecule type" value="Genomic_DNA"/>
</dbReference>
<name>A0ACA9KRW3_9GLOM</name>
<keyword evidence="2" id="KW-1185">Reference proteome</keyword>
<sequence>MSASNSRKKQNENDKQSLRDKINQTVRDICNQEAKILNVTPTSNFISSLADLVYEHVETTGSLLEDFAHHAKRNTIAMEDVKLLARRNEDLETLINDFAENLEKQNVKSRAKSSRSVKAKGNSDRQQSCGESTEDVDQYDEPRIFKFSYNKYDQLS</sequence>
<accession>A0ACA9KRW3</accession>
<comment type="caution">
    <text evidence="1">The sequence shown here is derived from an EMBL/GenBank/DDBJ whole genome shotgun (WGS) entry which is preliminary data.</text>
</comment>
<proteinExistence type="predicted"/>